<name>A0A1P8F9K6_9CHLR</name>
<evidence type="ECO:0000313" key="2">
    <source>
        <dbReference type="EMBL" id="APV45120.1"/>
    </source>
</evidence>
<dbReference type="InterPro" id="IPR010093">
    <property type="entry name" value="SinI_DNA-bd"/>
</dbReference>
<dbReference type="EMBL" id="CP018258">
    <property type="protein sequence ID" value="APV45120.1"/>
    <property type="molecule type" value="Genomic_DNA"/>
</dbReference>
<dbReference type="AlphaFoldDB" id="A0A1P8F9K6"/>
<proteinExistence type="predicted"/>
<feature type="domain" description="Helix-turn-helix" evidence="1">
    <location>
        <begin position="16"/>
        <end position="67"/>
    </location>
</feature>
<dbReference type="Proteomes" id="UP000185934">
    <property type="component" value="Chromosome"/>
</dbReference>
<dbReference type="Pfam" id="PF12728">
    <property type="entry name" value="HTH_17"/>
    <property type="match status" value="1"/>
</dbReference>
<keyword evidence="3" id="KW-1185">Reference proteome</keyword>
<dbReference type="RefSeq" id="WP_076004702.1">
    <property type="nucleotide sequence ID" value="NZ_CP018258.1"/>
</dbReference>
<accession>A0A1P8F9K6</accession>
<dbReference type="NCBIfam" id="TIGR01764">
    <property type="entry name" value="excise"/>
    <property type="match status" value="1"/>
</dbReference>
<dbReference type="OrthoDB" id="7226381at2"/>
<gene>
    <name evidence="2" type="ORF">Dform_01801</name>
</gene>
<sequence length="350" mass="38671">MKALTGIPFSELPAFITTKEAARVLRLGMTKLYRLINEGHISHTRHGNGGGKRILVSVAGLKAAMEKSTGFDPELDTAILEAINSPDVKRRRGRPSKTETHERLVITGLSTSNRTGFGDAVVLGRNTEGTQHSTEISIQDNLMIEYAKIFRLFLSSAIELQTFKDETIAKAIDALEAPKGENRSTPTDSGLPIRKSFAHLRAVYKKLGRKVNLLYGKLPAEIRLALKDPAEIKNSLSSNLIYREDLRRHKDRMIVSKPRQNETPCDKIINKLLEVGFFGQGRDFGSVLAEVLKTELSCSDKSTRRALKKAIVGGQLSALGYGKGTKYILGSRKTIAHEQPGARPKYPRNP</sequence>
<evidence type="ECO:0000259" key="1">
    <source>
        <dbReference type="Pfam" id="PF12728"/>
    </source>
</evidence>
<protein>
    <submittedName>
        <fullName evidence="2">DNA binding domain-containing protein, excisionase family</fullName>
    </submittedName>
</protein>
<dbReference type="GO" id="GO:0003677">
    <property type="term" value="F:DNA binding"/>
    <property type="evidence" value="ECO:0007669"/>
    <property type="project" value="InterPro"/>
</dbReference>
<reference evidence="3" key="1">
    <citation type="submission" date="2016-11" db="EMBL/GenBank/DDBJ databases">
        <title>Dehalogenimonas formicexedens sp. nov., a chlorinated alkane respiring bacterium isolated from contaminated groundwater.</title>
        <authorList>
            <person name="Key T.A."/>
            <person name="Bowman K.S."/>
            <person name="Lee I."/>
            <person name="Chun J."/>
            <person name="Albuquerque L."/>
            <person name="da Costa M.S."/>
            <person name="Rainey F.A."/>
            <person name="Moe W.M."/>
        </authorList>
    </citation>
    <scope>NUCLEOTIDE SEQUENCE [LARGE SCALE GENOMIC DNA]</scope>
    <source>
        <strain evidence="3">NSZ-14</strain>
    </source>
</reference>
<dbReference type="KEGG" id="dfo:Dform_01801"/>
<dbReference type="InterPro" id="IPR041657">
    <property type="entry name" value="HTH_17"/>
</dbReference>
<dbReference type="STRING" id="1839801.Dform_01801"/>
<organism evidence="2 3">
    <name type="scientific">Dehalogenimonas formicexedens</name>
    <dbReference type="NCBI Taxonomy" id="1839801"/>
    <lineage>
        <taxon>Bacteria</taxon>
        <taxon>Bacillati</taxon>
        <taxon>Chloroflexota</taxon>
        <taxon>Dehalococcoidia</taxon>
        <taxon>Dehalococcoidales</taxon>
        <taxon>Dehalococcoidaceae</taxon>
        <taxon>Dehalogenimonas</taxon>
    </lineage>
</organism>
<evidence type="ECO:0000313" key="3">
    <source>
        <dbReference type="Proteomes" id="UP000185934"/>
    </source>
</evidence>